<accession>A0A6I4M263</accession>
<dbReference type="Proteomes" id="UP000462055">
    <property type="component" value="Unassembled WGS sequence"/>
</dbReference>
<feature type="domain" description="Transposase DDE" evidence="1">
    <location>
        <begin position="10"/>
        <end position="459"/>
    </location>
</feature>
<reference evidence="2" key="1">
    <citation type="submission" date="2019-12" db="EMBL/GenBank/DDBJ databases">
        <title>Actinomadura physcomitrii sp. nov., a novel actinomycete isolated from moss [Physcomitrium sphaericum (Ludw) Fuernr].</title>
        <authorList>
            <person name="Zhuang X."/>
        </authorList>
    </citation>
    <scope>NUCLEOTIDE SEQUENCE [LARGE SCALE GENOMIC DNA]</scope>
    <source>
        <strain evidence="2">LD22</strain>
    </source>
</reference>
<gene>
    <name evidence="2" type="ORF">F8568_002010</name>
</gene>
<evidence type="ECO:0000313" key="2">
    <source>
        <dbReference type="EMBL" id="MVZ99179.1"/>
    </source>
</evidence>
<dbReference type="AlphaFoldDB" id="A0A6I4M263"/>
<sequence length="467" mass="50041">MRLSHAAGKTHVVFDDERLISCAGLVPVMRLAERCGLPDLVSEHVRVADRCGANAAAKVSSIVAGMAAGADSIDDLDVLRHGGMTKVFDQIRAPSTLGSFLRCLRWGNVRQLEKAGRELLNGLAAHTPLLPGAGALAFLDVDSMQRRVYSARKQGAGFGHTKIQGKSVLIRGLNTLAATLCTPLAAPVITATRLRGGTASSARGADALVAEAIGTSRRCGATGLLVMRGDSAFYSAKVIAACRRNGARFSVTAKMDPKIKTAIAAIPADAWTAIRYPNAIFDEESGQWISDAEVAETTYTAFASKKTPVTARLIVRRVRRLNPTAPTGQDELFKVWRYHAVFTDSPFEMLQAETQHRDHTGAIEQTFADLTDGPLAHLPSGDFAANAARLTCAAITHNLLRAADCLASALHAKARGATLRRHLIDLPARLARHGRGHLTLHLPEHWPWAPAWRAVFDTVHPPPTAAA</sequence>
<dbReference type="RefSeq" id="WP_151590712.1">
    <property type="nucleotide sequence ID" value="NZ_WBMS02000002.1"/>
</dbReference>
<comment type="caution">
    <text evidence="2">The sequence shown here is derived from an EMBL/GenBank/DDBJ whole genome shotgun (WGS) entry which is preliminary data.</text>
</comment>
<keyword evidence="3" id="KW-1185">Reference proteome</keyword>
<evidence type="ECO:0000313" key="3">
    <source>
        <dbReference type="Proteomes" id="UP000462055"/>
    </source>
</evidence>
<name>A0A6I4M263_9ACTN</name>
<organism evidence="2 3">
    <name type="scientific">Actinomadura physcomitrii</name>
    <dbReference type="NCBI Taxonomy" id="2650748"/>
    <lineage>
        <taxon>Bacteria</taxon>
        <taxon>Bacillati</taxon>
        <taxon>Actinomycetota</taxon>
        <taxon>Actinomycetes</taxon>
        <taxon>Streptosporangiales</taxon>
        <taxon>Thermomonosporaceae</taxon>
        <taxon>Actinomadura</taxon>
    </lineage>
</organism>
<proteinExistence type="predicted"/>
<dbReference type="NCBIfam" id="NF033539">
    <property type="entry name" value="transpos_IS1380"/>
    <property type="match status" value="1"/>
</dbReference>
<evidence type="ECO:0000259" key="1">
    <source>
        <dbReference type="Pfam" id="PF13701"/>
    </source>
</evidence>
<dbReference type="InterPro" id="IPR047960">
    <property type="entry name" value="Transpos_IS1380"/>
</dbReference>
<dbReference type="Pfam" id="PF13701">
    <property type="entry name" value="DDE_Tnp_1_4"/>
    <property type="match status" value="1"/>
</dbReference>
<dbReference type="EMBL" id="WBMS02000002">
    <property type="protein sequence ID" value="MVZ99179.1"/>
    <property type="molecule type" value="Genomic_DNA"/>
</dbReference>
<dbReference type="InterPro" id="IPR025668">
    <property type="entry name" value="Tnp_DDE_dom"/>
</dbReference>
<protein>
    <submittedName>
        <fullName evidence="2">IS1380 family transposase</fullName>
    </submittedName>
</protein>